<protein>
    <recommendedName>
        <fullName evidence="4">RRM domain-containing protein</fullName>
    </recommendedName>
</protein>
<dbReference type="AlphaFoldDB" id="A0ABD2WD49"/>
<evidence type="ECO:0000256" key="1">
    <source>
        <dbReference type="SAM" id="MobiDB-lite"/>
    </source>
</evidence>
<feature type="compositionally biased region" description="Acidic residues" evidence="1">
    <location>
        <begin position="361"/>
        <end position="373"/>
    </location>
</feature>
<reference evidence="2 3" key="1">
    <citation type="journal article" date="2024" name="bioRxiv">
        <title>A reference genome for Trichogramma kaykai: A tiny desert-dwelling parasitoid wasp with competing sex-ratio distorters.</title>
        <authorList>
            <person name="Culotta J."/>
            <person name="Lindsey A.R."/>
        </authorList>
    </citation>
    <scope>NUCLEOTIDE SEQUENCE [LARGE SCALE GENOMIC DNA]</scope>
    <source>
        <strain evidence="2 3">KSX58</strain>
    </source>
</reference>
<dbReference type="EMBL" id="JBJJXI010000113">
    <property type="protein sequence ID" value="KAL3391027.1"/>
    <property type="molecule type" value="Genomic_DNA"/>
</dbReference>
<proteinExistence type="predicted"/>
<comment type="caution">
    <text evidence="2">The sequence shown here is derived from an EMBL/GenBank/DDBJ whole genome shotgun (WGS) entry which is preliminary data.</text>
</comment>
<evidence type="ECO:0000313" key="3">
    <source>
        <dbReference type="Proteomes" id="UP001627154"/>
    </source>
</evidence>
<feature type="region of interest" description="Disordered" evidence="1">
    <location>
        <begin position="354"/>
        <end position="379"/>
    </location>
</feature>
<evidence type="ECO:0008006" key="4">
    <source>
        <dbReference type="Google" id="ProtNLM"/>
    </source>
</evidence>
<sequence length="379" mass="43839">MNPINIFDQLDERTLVLVYKATSEQEIQILSLLRILAGDAGLTNTQINRPGDKLMITLTYRTPDIKQQTLVYLLHEKEQVQQKKNEATAKLDTKNRKTAPGKKQPSPKIDPKRLHILVPRDMSKDHAIETLTEYGPIDHFDFAPVGPKKHNMFQIFIRYCTEEGAAKAKGSQRFKGEIRYATEQIIPAQFKNLPREFECMYCGNKATSFRRGDHDAICARQTVTEERDYWRGLELKSSSIRGLKTHYFCGRGIERSAWAEHIKVCNIRNFSWEAPKMVMCREVQQVFEEVYRPPVETKEEQLHLKLQYVAKITVQVEGLKERVIEIEVSNDLQPIHDKDHELWDLIHTMGQEAPMDTQQESSDDSEENTDTDPDVVIID</sequence>
<organism evidence="2 3">
    <name type="scientific">Trichogramma kaykai</name>
    <dbReference type="NCBI Taxonomy" id="54128"/>
    <lineage>
        <taxon>Eukaryota</taxon>
        <taxon>Metazoa</taxon>
        <taxon>Ecdysozoa</taxon>
        <taxon>Arthropoda</taxon>
        <taxon>Hexapoda</taxon>
        <taxon>Insecta</taxon>
        <taxon>Pterygota</taxon>
        <taxon>Neoptera</taxon>
        <taxon>Endopterygota</taxon>
        <taxon>Hymenoptera</taxon>
        <taxon>Apocrita</taxon>
        <taxon>Proctotrupomorpha</taxon>
        <taxon>Chalcidoidea</taxon>
        <taxon>Trichogrammatidae</taxon>
        <taxon>Trichogramma</taxon>
    </lineage>
</organism>
<evidence type="ECO:0000313" key="2">
    <source>
        <dbReference type="EMBL" id="KAL3391027.1"/>
    </source>
</evidence>
<dbReference type="Proteomes" id="UP001627154">
    <property type="component" value="Unassembled WGS sequence"/>
</dbReference>
<gene>
    <name evidence="2" type="ORF">TKK_014275</name>
</gene>
<name>A0ABD2WD49_9HYME</name>
<feature type="compositionally biased region" description="Basic and acidic residues" evidence="1">
    <location>
        <begin position="83"/>
        <end position="95"/>
    </location>
</feature>
<accession>A0ABD2WD49</accession>
<feature type="region of interest" description="Disordered" evidence="1">
    <location>
        <begin position="83"/>
        <end position="110"/>
    </location>
</feature>
<keyword evidence="3" id="KW-1185">Reference proteome</keyword>